<dbReference type="PANTHER" id="PTHR38599">
    <property type="entry name" value="CUPIN DOMAIN PROTEIN (AFU_ORTHOLOGUE AFUA_3G13620)"/>
    <property type="match status" value="1"/>
</dbReference>
<dbReference type="PANTHER" id="PTHR38599:SF1">
    <property type="entry name" value="CUPIN DOMAIN PROTEIN (AFU_ORTHOLOGUE AFUA_3G13620)"/>
    <property type="match status" value="1"/>
</dbReference>
<protein>
    <recommendedName>
        <fullName evidence="2">Cupin type-2 domain-containing protein</fullName>
    </recommendedName>
</protein>
<organism evidence="3 4">
    <name type="scientific">Polynucleobacter antarcticus</name>
    <dbReference type="NCBI Taxonomy" id="1743162"/>
    <lineage>
        <taxon>Bacteria</taxon>
        <taxon>Pseudomonadati</taxon>
        <taxon>Pseudomonadota</taxon>
        <taxon>Betaproteobacteria</taxon>
        <taxon>Burkholderiales</taxon>
        <taxon>Burkholderiaceae</taxon>
        <taxon>Polynucleobacter</taxon>
    </lineage>
</organism>
<dbReference type="AlphaFoldDB" id="A0A6M9Q4P8"/>
<dbReference type="Proteomes" id="UP000500806">
    <property type="component" value="Chromosome"/>
</dbReference>
<feature type="chain" id="PRO_5026758584" description="Cupin type-2 domain-containing protein" evidence="1">
    <location>
        <begin position="29"/>
        <end position="160"/>
    </location>
</feature>
<sequence length="160" mass="17349">MNSIKKLLNTSKYLAVVMLLVNAPAVMSATYEDGKVVYEDINASVIAIAESPKTILGQNFSYPVGEPLIKAYEIEIPVGRQTSLHKHSVPLFAYVISGVLEVDYGSKGKRTIKAGTSFIEAINWCHLGKAVGTQPVKLIGVYLGQKSPDQIKPDECAKPD</sequence>
<dbReference type="RefSeq" id="WP_173943678.1">
    <property type="nucleotide sequence ID" value="NZ_CBCSCD010000002.1"/>
</dbReference>
<feature type="domain" description="Cupin type-2" evidence="2">
    <location>
        <begin position="74"/>
        <end position="141"/>
    </location>
</feature>
<feature type="signal peptide" evidence="1">
    <location>
        <begin position="1"/>
        <end position="28"/>
    </location>
</feature>
<gene>
    <name evidence="3" type="ORF">DCO16_10965</name>
</gene>
<dbReference type="KEGG" id="pani:DCO16_10965"/>
<evidence type="ECO:0000259" key="2">
    <source>
        <dbReference type="Pfam" id="PF07883"/>
    </source>
</evidence>
<keyword evidence="4" id="KW-1185">Reference proteome</keyword>
<dbReference type="EMBL" id="CP028941">
    <property type="protein sequence ID" value="QKM63513.1"/>
    <property type="molecule type" value="Genomic_DNA"/>
</dbReference>
<dbReference type="Gene3D" id="2.60.120.10">
    <property type="entry name" value="Jelly Rolls"/>
    <property type="match status" value="1"/>
</dbReference>
<evidence type="ECO:0000313" key="3">
    <source>
        <dbReference type="EMBL" id="QKM63513.1"/>
    </source>
</evidence>
<accession>A0A6M9Q4P8</accession>
<name>A0A6M9Q4P8_9BURK</name>
<keyword evidence="1" id="KW-0732">Signal</keyword>
<evidence type="ECO:0000256" key="1">
    <source>
        <dbReference type="SAM" id="SignalP"/>
    </source>
</evidence>
<dbReference type="CDD" id="cd02236">
    <property type="entry name" value="cupin_CV2614-like"/>
    <property type="match status" value="1"/>
</dbReference>
<evidence type="ECO:0000313" key="4">
    <source>
        <dbReference type="Proteomes" id="UP000500806"/>
    </source>
</evidence>
<dbReference type="SUPFAM" id="SSF51182">
    <property type="entry name" value="RmlC-like cupins"/>
    <property type="match status" value="1"/>
</dbReference>
<dbReference type="InterPro" id="IPR014710">
    <property type="entry name" value="RmlC-like_jellyroll"/>
</dbReference>
<reference evidence="3 4" key="1">
    <citation type="submission" date="2018-04" db="EMBL/GenBank/DDBJ databases">
        <title>Polynucleobacter sp. LimPoW16 genome.</title>
        <authorList>
            <person name="Hahn M.W."/>
        </authorList>
    </citation>
    <scope>NUCLEOTIDE SEQUENCE [LARGE SCALE GENOMIC DNA]</scope>
    <source>
        <strain evidence="3 4">LimPoW16</strain>
    </source>
</reference>
<dbReference type="InterPro" id="IPR011051">
    <property type="entry name" value="RmlC_Cupin_sf"/>
</dbReference>
<proteinExistence type="predicted"/>
<dbReference type="Pfam" id="PF07883">
    <property type="entry name" value="Cupin_2"/>
    <property type="match status" value="1"/>
</dbReference>
<dbReference type="InterPro" id="IPR013096">
    <property type="entry name" value="Cupin_2"/>
</dbReference>